<dbReference type="AlphaFoldDB" id="A0A8J1Y9D9"/>
<evidence type="ECO:0000313" key="2">
    <source>
        <dbReference type="Proteomes" id="UP000749559"/>
    </source>
</evidence>
<gene>
    <name evidence="1" type="ORF">OFUS_LOCUS5749</name>
</gene>
<name>A0A8J1Y9D9_OWEFU</name>
<feature type="non-terminal residue" evidence="1">
    <location>
        <position position="104"/>
    </location>
</feature>
<accession>A0A8J1Y9D9</accession>
<dbReference type="OrthoDB" id="10050996at2759"/>
<comment type="caution">
    <text evidence="1">The sequence shown here is derived from an EMBL/GenBank/DDBJ whole genome shotgun (WGS) entry which is preliminary data.</text>
</comment>
<dbReference type="Proteomes" id="UP000749559">
    <property type="component" value="Unassembled WGS sequence"/>
</dbReference>
<keyword evidence="2" id="KW-1185">Reference proteome</keyword>
<organism evidence="1 2">
    <name type="scientific">Owenia fusiformis</name>
    <name type="common">Polychaete worm</name>
    <dbReference type="NCBI Taxonomy" id="6347"/>
    <lineage>
        <taxon>Eukaryota</taxon>
        <taxon>Metazoa</taxon>
        <taxon>Spiralia</taxon>
        <taxon>Lophotrochozoa</taxon>
        <taxon>Annelida</taxon>
        <taxon>Polychaeta</taxon>
        <taxon>Sedentaria</taxon>
        <taxon>Canalipalpata</taxon>
        <taxon>Sabellida</taxon>
        <taxon>Oweniida</taxon>
        <taxon>Oweniidae</taxon>
        <taxon>Owenia</taxon>
    </lineage>
</organism>
<reference evidence="1" key="1">
    <citation type="submission" date="2022-03" db="EMBL/GenBank/DDBJ databases">
        <authorList>
            <person name="Martin C."/>
        </authorList>
    </citation>
    <scope>NUCLEOTIDE SEQUENCE</scope>
</reference>
<proteinExistence type="predicted"/>
<evidence type="ECO:0000313" key="1">
    <source>
        <dbReference type="EMBL" id="CAH1778888.1"/>
    </source>
</evidence>
<protein>
    <submittedName>
        <fullName evidence="1">Uncharacterized protein</fullName>
    </submittedName>
</protein>
<feature type="non-terminal residue" evidence="1">
    <location>
        <position position="1"/>
    </location>
</feature>
<sequence>TLPRKAGPLYDYINEDVLVRNKVYQVDDHGRSFTGNNCKRYLSDEVLLDVSTSLKEKQCELSENQNLYKRTVEVSDRFVRLMSKNQKVESPISHCNPILPDELP</sequence>
<dbReference type="EMBL" id="CAIIXF020000003">
    <property type="protein sequence ID" value="CAH1778888.1"/>
    <property type="molecule type" value="Genomic_DNA"/>
</dbReference>